<dbReference type="InterPro" id="IPR012416">
    <property type="entry name" value="CBP60"/>
</dbReference>
<evidence type="ECO:0000259" key="11">
    <source>
        <dbReference type="Pfam" id="PF20452"/>
    </source>
</evidence>
<evidence type="ECO:0000256" key="8">
    <source>
        <dbReference type="SAM" id="MobiDB-lite"/>
    </source>
</evidence>
<keyword evidence="5" id="KW-0010">Activator</keyword>
<feature type="compositionally biased region" description="Basic and acidic residues" evidence="8">
    <location>
        <begin position="1"/>
        <end position="21"/>
    </location>
</feature>
<dbReference type="InterPro" id="IPR046830">
    <property type="entry name" value="Calmod_bind_M"/>
</dbReference>
<keyword evidence="4" id="KW-0238">DNA-binding</keyword>
<dbReference type="Pfam" id="PF20451">
    <property type="entry name" value="Calmod_bind_M"/>
    <property type="match status" value="1"/>
</dbReference>
<evidence type="ECO:0000256" key="2">
    <source>
        <dbReference type="ARBA" id="ARBA00007214"/>
    </source>
</evidence>
<comment type="subcellular location">
    <subcellularLocation>
        <location evidence="1">Nucleus</location>
    </subcellularLocation>
</comment>
<dbReference type="InterPro" id="IPR046831">
    <property type="entry name" value="Calmodulin_bind_N"/>
</dbReference>
<protein>
    <recommendedName>
        <fullName evidence="14">Calmodulin-binding protein</fullName>
    </recommendedName>
</protein>
<evidence type="ECO:0000313" key="13">
    <source>
        <dbReference type="Proteomes" id="UP000230069"/>
    </source>
</evidence>
<feature type="non-terminal residue" evidence="12">
    <location>
        <position position="392"/>
    </location>
</feature>
<proteinExistence type="inferred from homology"/>
<reference evidence="12 13" key="1">
    <citation type="submission" date="2017-09" db="EMBL/GenBank/DDBJ databases">
        <title>WGS assembly of Aquilegia coerulea Goldsmith.</title>
        <authorList>
            <person name="Hodges S."/>
            <person name="Kramer E."/>
            <person name="Nordborg M."/>
            <person name="Tomkins J."/>
            <person name="Borevitz J."/>
            <person name="Derieg N."/>
            <person name="Yan J."/>
            <person name="Mihaltcheva S."/>
            <person name="Hayes R.D."/>
            <person name="Rokhsar D."/>
        </authorList>
    </citation>
    <scope>NUCLEOTIDE SEQUENCE [LARGE SCALE GENOMIC DNA]</scope>
    <source>
        <strain evidence="13">cv. Goldsmith</strain>
    </source>
</reference>
<evidence type="ECO:0000256" key="1">
    <source>
        <dbReference type="ARBA" id="ARBA00004123"/>
    </source>
</evidence>
<gene>
    <name evidence="12" type="ORF">AQUCO_04100054v1</name>
</gene>
<evidence type="ECO:0008006" key="14">
    <source>
        <dbReference type="Google" id="ProtNLM"/>
    </source>
</evidence>
<comment type="similarity">
    <text evidence="2">Belongs to the plant ACBP60 protein family.</text>
</comment>
<evidence type="ECO:0000256" key="4">
    <source>
        <dbReference type="ARBA" id="ARBA00023125"/>
    </source>
</evidence>
<evidence type="ECO:0000256" key="3">
    <source>
        <dbReference type="ARBA" id="ARBA00023015"/>
    </source>
</evidence>
<dbReference type="GO" id="GO:0005516">
    <property type="term" value="F:calmodulin binding"/>
    <property type="evidence" value="ECO:0007669"/>
    <property type="project" value="InterPro"/>
</dbReference>
<dbReference type="EMBL" id="KZ305058">
    <property type="protein sequence ID" value="PIA33366.1"/>
    <property type="molecule type" value="Genomic_DNA"/>
</dbReference>
<evidence type="ECO:0000256" key="6">
    <source>
        <dbReference type="ARBA" id="ARBA00023163"/>
    </source>
</evidence>
<evidence type="ECO:0000313" key="12">
    <source>
        <dbReference type="EMBL" id="PIA33366.1"/>
    </source>
</evidence>
<feature type="domain" description="Calmodulin binding protein central" evidence="10">
    <location>
        <begin position="251"/>
        <end position="314"/>
    </location>
</feature>
<dbReference type="AlphaFoldDB" id="A0A2G5CQ12"/>
<name>A0A2G5CQ12_AQUCA</name>
<dbReference type="GO" id="GO:0043565">
    <property type="term" value="F:sequence-specific DNA binding"/>
    <property type="evidence" value="ECO:0007669"/>
    <property type="project" value="TreeGrafter"/>
</dbReference>
<dbReference type="GO" id="GO:0080142">
    <property type="term" value="P:regulation of salicylic acid biosynthetic process"/>
    <property type="evidence" value="ECO:0007669"/>
    <property type="project" value="TreeGrafter"/>
</dbReference>
<dbReference type="InterPro" id="IPR046829">
    <property type="entry name" value="Calmod_bind_C"/>
</dbReference>
<evidence type="ECO:0000256" key="7">
    <source>
        <dbReference type="ARBA" id="ARBA00023242"/>
    </source>
</evidence>
<accession>A0A2G5CQ12</accession>
<evidence type="ECO:0000259" key="9">
    <source>
        <dbReference type="Pfam" id="PF07887"/>
    </source>
</evidence>
<dbReference type="PANTHER" id="PTHR31713:SF42">
    <property type="entry name" value="PROTEIN SAR DEFICIENT 1"/>
    <property type="match status" value="1"/>
</dbReference>
<feature type="domain" description="Calmodulin binding protein C-terminal" evidence="11">
    <location>
        <begin position="320"/>
        <end position="378"/>
    </location>
</feature>
<dbReference type="PANTHER" id="PTHR31713">
    <property type="entry name" value="OS02G0177800 PROTEIN"/>
    <property type="match status" value="1"/>
</dbReference>
<dbReference type="GO" id="GO:0005634">
    <property type="term" value="C:nucleus"/>
    <property type="evidence" value="ECO:0007669"/>
    <property type="project" value="UniProtKB-SubCell"/>
</dbReference>
<feature type="region of interest" description="Disordered" evidence="8">
    <location>
        <begin position="1"/>
        <end position="26"/>
    </location>
</feature>
<dbReference type="InParanoid" id="A0A2G5CQ12"/>
<evidence type="ECO:0000259" key="10">
    <source>
        <dbReference type="Pfam" id="PF20451"/>
    </source>
</evidence>
<organism evidence="12 13">
    <name type="scientific">Aquilegia coerulea</name>
    <name type="common">Rocky mountain columbine</name>
    <dbReference type="NCBI Taxonomy" id="218851"/>
    <lineage>
        <taxon>Eukaryota</taxon>
        <taxon>Viridiplantae</taxon>
        <taxon>Streptophyta</taxon>
        <taxon>Embryophyta</taxon>
        <taxon>Tracheophyta</taxon>
        <taxon>Spermatophyta</taxon>
        <taxon>Magnoliopsida</taxon>
        <taxon>Ranunculales</taxon>
        <taxon>Ranunculaceae</taxon>
        <taxon>Thalictroideae</taxon>
        <taxon>Aquilegia</taxon>
    </lineage>
</organism>
<keyword evidence="3" id="KW-0805">Transcription regulation</keyword>
<dbReference type="Pfam" id="PF20452">
    <property type="entry name" value="Calmod_bind_C"/>
    <property type="match status" value="1"/>
</dbReference>
<dbReference type="STRING" id="218851.A0A2G5CQ12"/>
<sequence>MAAKRLLDVDESSSHEKDCREPKRRRSTSSIAAVIGEVARMRSLQSLCSALEPMLRRVVNEEVEKGFTQRARISRPLPLQIQAQEPSNFELCFAKKLSLPVFTVSILEDEYNNPLQLILLDTRGNQRVRTTLPYPIKIEIVVVDAEFARGECENWTSEYFDSRIVKERTGKRPLITGDDVVVTMRDGCVSIGGLTFTDNSSWIRSRKFILAARVVPGSICHGIRIREALTESFSVKDHRGELYKKHHPPLLNDEVWRLEKIGKEGVFHKRLTIEGVNTVQDFMKLWVVEPTRLRTILEMSDRMFELTIKHAKDCDLGNKHYMVRGGYYTVFLNPICQVVGVTLNGFPYSTNDLNGVQMGHVENLVKNAYAHWGSLEEVDWFVQENSLLQNTN</sequence>
<dbReference type="FunCoup" id="A0A2G5CQ12">
    <property type="interactions" value="96"/>
</dbReference>
<dbReference type="Pfam" id="PF07887">
    <property type="entry name" value="Calmodulin_bind"/>
    <property type="match status" value="1"/>
</dbReference>
<keyword evidence="13" id="KW-1185">Reference proteome</keyword>
<feature type="domain" description="Calmodulin binding protein-like N-terminal" evidence="9">
    <location>
        <begin position="90"/>
        <end position="238"/>
    </location>
</feature>
<evidence type="ECO:0000256" key="5">
    <source>
        <dbReference type="ARBA" id="ARBA00023159"/>
    </source>
</evidence>
<dbReference type="Proteomes" id="UP000230069">
    <property type="component" value="Unassembled WGS sequence"/>
</dbReference>
<keyword evidence="7" id="KW-0539">Nucleus</keyword>
<dbReference type="GO" id="GO:0003700">
    <property type="term" value="F:DNA-binding transcription factor activity"/>
    <property type="evidence" value="ECO:0007669"/>
    <property type="project" value="TreeGrafter"/>
</dbReference>
<keyword evidence="6" id="KW-0804">Transcription</keyword>
<dbReference type="OrthoDB" id="757051at2759"/>